<dbReference type="InterPro" id="IPR027417">
    <property type="entry name" value="P-loop_NTPase"/>
</dbReference>
<evidence type="ECO:0000313" key="2">
    <source>
        <dbReference type="EMBL" id="MCT7968219.1"/>
    </source>
</evidence>
<comment type="caution">
    <text evidence="2">The sequence shown here is derived from an EMBL/GenBank/DDBJ whole genome shotgun (WGS) entry which is preliminary data.</text>
</comment>
<protein>
    <submittedName>
        <fullName evidence="2">AAA-like domain-containing protein</fullName>
    </submittedName>
</protein>
<dbReference type="RefSeq" id="WP_368007754.1">
    <property type="nucleotide sequence ID" value="NZ_JAMXFF010000028.1"/>
</dbReference>
<keyword evidence="3" id="KW-1185">Reference proteome</keyword>
<dbReference type="CDD" id="cd00093">
    <property type="entry name" value="HTH_XRE"/>
    <property type="match status" value="1"/>
</dbReference>
<reference evidence="2 3" key="1">
    <citation type="journal article" date="2022" name="Front. Microbiol.">
        <title>High genomic differentiation and limited gene flow indicate recent cryptic speciation within the genus Laspinema (cyanobacteria).</title>
        <authorList>
            <person name="Stanojkovic A."/>
            <person name="Skoupy S."/>
            <person name="Skaloud P."/>
            <person name="Dvorak P."/>
        </authorList>
    </citation>
    <scope>NUCLEOTIDE SEQUENCE [LARGE SCALE GENOMIC DNA]</scope>
    <source>
        <strain evidence="2 3">D2a</strain>
    </source>
</reference>
<evidence type="ECO:0000259" key="1">
    <source>
        <dbReference type="PROSITE" id="PS50943"/>
    </source>
</evidence>
<feature type="domain" description="HTH cro/C1-type" evidence="1">
    <location>
        <begin position="26"/>
        <end position="69"/>
    </location>
</feature>
<dbReference type="InterPro" id="IPR010982">
    <property type="entry name" value="Lambda_DNA-bd_dom_sf"/>
</dbReference>
<name>A0ABT2MTY9_9CYAN</name>
<proteinExistence type="predicted"/>
<evidence type="ECO:0000313" key="3">
    <source>
        <dbReference type="Proteomes" id="UP001525890"/>
    </source>
</evidence>
<dbReference type="EMBL" id="JAMXFF010000028">
    <property type="protein sequence ID" value="MCT7968219.1"/>
    <property type="molecule type" value="Genomic_DNA"/>
</dbReference>
<dbReference type="Pfam" id="PF14516">
    <property type="entry name" value="AAA_35"/>
    <property type="match status" value="1"/>
</dbReference>
<dbReference type="Gene3D" id="3.40.50.300">
    <property type="entry name" value="P-loop containing nucleotide triphosphate hydrolases"/>
    <property type="match status" value="1"/>
</dbReference>
<dbReference type="Proteomes" id="UP001525890">
    <property type="component" value="Unassembled WGS sequence"/>
</dbReference>
<sequence length="599" mass="68132">MPRSLKVRPSCISTLKSSLLRHGFPSQKILAEELGFAQSTVSNFLNGKPVDFANFIEICRVLAREWRDIADFEDNPLPSTQSPQSWKILISDRTPSSSLSLQFYQALSTAGHEVILPQATLNTTSSLQDYTLRLDSFDYLLLLLSPNRLESELVWEQVRQGRELQRMTPPKLAILPIYINLKSTPAIPFELQHLLEGIQPWQWRHDGDTNAMVSDLIELLAEGRIALGSGYPWAVQGLPFTQNRSSEATPEIPLPIAPPELPEGQVEIASQFYIERPPMESRCYETITQPGALIRIKAPRQMGKTSLMARILHHAEQEGSQTVAVSLQLADRRVFSSLNTFLQWFYASVSLELDRLDLDRLVKYSQLAEAIGSNQSCKAYFEQYLLPELNGPLTLGLDEVDRLFEFPEIADDFFGLLRSLHEEAKRRDIWKQFRLIVVYSSEVYIPLDVNKSPFNVGLPIELPEFTPAQVTELAQRHHLNWHSNQGEKLMELVGGHPYLVRLGLYHIAREDVTLTQLVQESPTETGLYGDHLRRHLWNLEKYPPLTQAMKAVVSQVDPVRLPAEQGFKLQSMGLVKMTGNDCTPRCRLYAEYFGDRLKD</sequence>
<dbReference type="PROSITE" id="PS50943">
    <property type="entry name" value="HTH_CROC1"/>
    <property type="match status" value="1"/>
</dbReference>
<dbReference type="SUPFAM" id="SSF52540">
    <property type="entry name" value="P-loop containing nucleoside triphosphate hydrolases"/>
    <property type="match status" value="1"/>
</dbReference>
<accession>A0ABT2MTY9</accession>
<organism evidence="2 3">
    <name type="scientific">Laspinema palackyanum D2a</name>
    <dbReference type="NCBI Taxonomy" id="2953684"/>
    <lineage>
        <taxon>Bacteria</taxon>
        <taxon>Bacillati</taxon>
        <taxon>Cyanobacteriota</taxon>
        <taxon>Cyanophyceae</taxon>
        <taxon>Oscillatoriophycideae</taxon>
        <taxon>Oscillatoriales</taxon>
        <taxon>Laspinemataceae</taxon>
        <taxon>Laspinema</taxon>
        <taxon>Laspinema palackyanum</taxon>
    </lineage>
</organism>
<dbReference type="SUPFAM" id="SSF47413">
    <property type="entry name" value="lambda repressor-like DNA-binding domains"/>
    <property type="match status" value="1"/>
</dbReference>
<dbReference type="InterPro" id="IPR001387">
    <property type="entry name" value="Cro/C1-type_HTH"/>
</dbReference>
<gene>
    <name evidence="2" type="ORF">NG799_18055</name>
</gene>